<dbReference type="RefSeq" id="WP_284371277.1">
    <property type="nucleotide sequence ID" value="NZ_BSNJ01000003.1"/>
</dbReference>
<feature type="chain" id="PRO_5046577177" evidence="1">
    <location>
        <begin position="28"/>
        <end position="169"/>
    </location>
</feature>
<dbReference type="EMBL" id="BSNJ01000003">
    <property type="protein sequence ID" value="GLQ20564.1"/>
    <property type="molecule type" value="Genomic_DNA"/>
</dbReference>
<proteinExistence type="predicted"/>
<keyword evidence="1" id="KW-0732">Signal</keyword>
<evidence type="ECO:0000313" key="2">
    <source>
        <dbReference type="EMBL" id="GLQ20564.1"/>
    </source>
</evidence>
<dbReference type="Pfam" id="PF04390">
    <property type="entry name" value="LptE"/>
    <property type="match status" value="1"/>
</dbReference>
<gene>
    <name evidence="2" type="ORF">GCM10007854_15190</name>
</gene>
<dbReference type="Gene3D" id="3.30.160.150">
    <property type="entry name" value="Lipoprotein like domain"/>
    <property type="match status" value="1"/>
</dbReference>
<comment type="caution">
    <text evidence="2">The sequence shown here is derived from an EMBL/GenBank/DDBJ whole genome shotgun (WGS) entry which is preliminary data.</text>
</comment>
<name>A0ABQ5V1K2_9PROT</name>
<evidence type="ECO:0000313" key="3">
    <source>
        <dbReference type="Proteomes" id="UP001161390"/>
    </source>
</evidence>
<organism evidence="2 3">
    <name type="scientific">Algimonas porphyrae</name>
    <dbReference type="NCBI Taxonomy" id="1128113"/>
    <lineage>
        <taxon>Bacteria</taxon>
        <taxon>Pseudomonadati</taxon>
        <taxon>Pseudomonadota</taxon>
        <taxon>Alphaproteobacteria</taxon>
        <taxon>Maricaulales</taxon>
        <taxon>Robiginitomaculaceae</taxon>
        <taxon>Algimonas</taxon>
    </lineage>
</organism>
<dbReference type="InterPro" id="IPR007485">
    <property type="entry name" value="LPS_assembly_LptE"/>
</dbReference>
<protein>
    <submittedName>
        <fullName evidence="2">Twin-arginine translocation pathway signal protein</fullName>
    </submittedName>
</protein>
<evidence type="ECO:0000256" key="1">
    <source>
        <dbReference type="SAM" id="SignalP"/>
    </source>
</evidence>
<accession>A0ABQ5V1K2</accession>
<dbReference type="PROSITE" id="PS51257">
    <property type="entry name" value="PROKAR_LIPOPROTEIN"/>
    <property type="match status" value="1"/>
</dbReference>
<sequence length="169" mass="18489">MIRTILTLLAMTAALLLSGCGFKPVHATSAGQTSFNDIRLVVEEGDDEIDRQAGFQIRQRLRDRVGTSTQASYILTVRPSSTRIPLGLTGLDRASRFDSNLYAYWKLTEADKTEILASGTVNSATTFAADDDPYRLNATDNAARERVARDVADKLLVDLALYFADNSAP</sequence>
<dbReference type="Proteomes" id="UP001161390">
    <property type="component" value="Unassembled WGS sequence"/>
</dbReference>
<reference evidence="2" key="2">
    <citation type="submission" date="2023-01" db="EMBL/GenBank/DDBJ databases">
        <title>Draft genome sequence of Algimonas porphyrae strain NBRC 108216.</title>
        <authorList>
            <person name="Sun Q."/>
            <person name="Mori K."/>
        </authorList>
    </citation>
    <scope>NUCLEOTIDE SEQUENCE</scope>
    <source>
        <strain evidence="2">NBRC 108216</strain>
    </source>
</reference>
<feature type="signal peptide" evidence="1">
    <location>
        <begin position="1"/>
        <end position="27"/>
    </location>
</feature>
<reference evidence="2" key="1">
    <citation type="journal article" date="2014" name="Int. J. Syst. Evol. Microbiol.">
        <title>Complete genome of a new Firmicutes species belonging to the dominant human colonic microbiota ('Ruminococcus bicirculans') reveals two chromosomes and a selective capacity to utilize plant glucans.</title>
        <authorList>
            <consortium name="NISC Comparative Sequencing Program"/>
            <person name="Wegmann U."/>
            <person name="Louis P."/>
            <person name="Goesmann A."/>
            <person name="Henrissat B."/>
            <person name="Duncan S.H."/>
            <person name="Flint H.J."/>
        </authorList>
    </citation>
    <scope>NUCLEOTIDE SEQUENCE</scope>
    <source>
        <strain evidence="2">NBRC 108216</strain>
    </source>
</reference>
<keyword evidence="3" id="KW-1185">Reference proteome</keyword>